<keyword evidence="2" id="KW-1185">Reference proteome</keyword>
<proteinExistence type="predicted"/>
<comment type="caution">
    <text evidence="1">The sequence shown here is derived from an EMBL/GenBank/DDBJ whole genome shotgun (WGS) entry which is preliminary data.</text>
</comment>
<reference evidence="1" key="1">
    <citation type="submission" date="2020-05" db="EMBL/GenBank/DDBJ databases">
        <title>WGS assembly of Panicum virgatum.</title>
        <authorList>
            <person name="Lovell J.T."/>
            <person name="Jenkins J."/>
            <person name="Shu S."/>
            <person name="Juenger T.E."/>
            <person name="Schmutz J."/>
        </authorList>
    </citation>
    <scope>NUCLEOTIDE SEQUENCE</scope>
    <source>
        <strain evidence="1">AP13</strain>
    </source>
</reference>
<evidence type="ECO:0000313" key="1">
    <source>
        <dbReference type="EMBL" id="KAG2572139.1"/>
    </source>
</evidence>
<dbReference type="AlphaFoldDB" id="A0A8T0QH31"/>
<sequence>MQLGRSCKAKGKGFVLSCSIMAVVAEACRVAIVLAKHFFSKEITDDWCDYEARGRQHDAKVTGDDAALLRSIAVEVVGVPRRAAFACCGDKDTEQKKGGVYHERSLCFRTLSKA</sequence>
<dbReference type="EMBL" id="CM029049">
    <property type="protein sequence ID" value="KAG2572139.1"/>
    <property type="molecule type" value="Genomic_DNA"/>
</dbReference>
<evidence type="ECO:0000313" key="2">
    <source>
        <dbReference type="Proteomes" id="UP000823388"/>
    </source>
</evidence>
<name>A0A8T0QH31_PANVG</name>
<organism evidence="1 2">
    <name type="scientific">Panicum virgatum</name>
    <name type="common">Blackwell switchgrass</name>
    <dbReference type="NCBI Taxonomy" id="38727"/>
    <lineage>
        <taxon>Eukaryota</taxon>
        <taxon>Viridiplantae</taxon>
        <taxon>Streptophyta</taxon>
        <taxon>Embryophyta</taxon>
        <taxon>Tracheophyta</taxon>
        <taxon>Spermatophyta</taxon>
        <taxon>Magnoliopsida</taxon>
        <taxon>Liliopsida</taxon>
        <taxon>Poales</taxon>
        <taxon>Poaceae</taxon>
        <taxon>PACMAD clade</taxon>
        <taxon>Panicoideae</taxon>
        <taxon>Panicodae</taxon>
        <taxon>Paniceae</taxon>
        <taxon>Panicinae</taxon>
        <taxon>Panicum</taxon>
        <taxon>Panicum sect. Hiantes</taxon>
    </lineage>
</organism>
<gene>
    <name evidence="1" type="ORF">PVAP13_7KG150555</name>
</gene>
<dbReference type="Proteomes" id="UP000823388">
    <property type="component" value="Chromosome 7K"/>
</dbReference>
<protein>
    <submittedName>
        <fullName evidence="1">Uncharacterized protein</fullName>
    </submittedName>
</protein>
<accession>A0A8T0QH31</accession>